<comment type="caution">
    <text evidence="2">The sequence shown here is derived from an EMBL/GenBank/DDBJ whole genome shotgun (WGS) entry which is preliminary data.</text>
</comment>
<evidence type="ECO:0000313" key="2">
    <source>
        <dbReference type="EMBL" id="MBB5693581.1"/>
    </source>
</evidence>
<name>A0A840YBY0_9PROT</name>
<gene>
    <name evidence="2" type="ORF">FHS87_001614</name>
</gene>
<accession>A0A840YBY0</accession>
<evidence type="ECO:0000256" key="1">
    <source>
        <dbReference type="SAM" id="MobiDB-lite"/>
    </source>
</evidence>
<protein>
    <submittedName>
        <fullName evidence="2">Uncharacterized protein</fullName>
    </submittedName>
</protein>
<proteinExistence type="predicted"/>
<feature type="compositionally biased region" description="Gly residues" evidence="1">
    <location>
        <begin position="129"/>
        <end position="143"/>
    </location>
</feature>
<reference evidence="2 3" key="1">
    <citation type="submission" date="2020-08" db="EMBL/GenBank/DDBJ databases">
        <title>Genomic Encyclopedia of Type Strains, Phase IV (KMG-IV): sequencing the most valuable type-strain genomes for metagenomic binning, comparative biology and taxonomic classification.</title>
        <authorList>
            <person name="Goeker M."/>
        </authorList>
    </citation>
    <scope>NUCLEOTIDE SEQUENCE [LARGE SCALE GENOMIC DNA]</scope>
    <source>
        <strain evidence="2 3">DSM 25622</strain>
    </source>
</reference>
<keyword evidence="3" id="KW-1185">Reference proteome</keyword>
<sequence>MLGILVYLHYQIAIRSFALIHEVRKMVSNILHVEDGQRGEADNDRHVYAAIGNFTTSAGAKLGAIGARPRQANTNNGGKGSDAKAETTDAGVPDDGKGKNLAVSEKNFDAANERGSILPTDPQQSGGEPPAGGGEPPAGGGSAAGDNPPKS</sequence>
<dbReference type="Proteomes" id="UP000580654">
    <property type="component" value="Unassembled WGS sequence"/>
</dbReference>
<organism evidence="2 3">
    <name type="scientific">Muricoccus pecuniae</name>
    <dbReference type="NCBI Taxonomy" id="693023"/>
    <lineage>
        <taxon>Bacteria</taxon>
        <taxon>Pseudomonadati</taxon>
        <taxon>Pseudomonadota</taxon>
        <taxon>Alphaproteobacteria</taxon>
        <taxon>Acetobacterales</taxon>
        <taxon>Roseomonadaceae</taxon>
        <taxon>Muricoccus</taxon>
    </lineage>
</organism>
<dbReference type="AlphaFoldDB" id="A0A840YBY0"/>
<evidence type="ECO:0000313" key="3">
    <source>
        <dbReference type="Proteomes" id="UP000580654"/>
    </source>
</evidence>
<dbReference type="RefSeq" id="WP_184516024.1">
    <property type="nucleotide sequence ID" value="NZ_JACIJD010000006.1"/>
</dbReference>
<dbReference type="EMBL" id="JACIJD010000006">
    <property type="protein sequence ID" value="MBB5693581.1"/>
    <property type="molecule type" value="Genomic_DNA"/>
</dbReference>
<feature type="region of interest" description="Disordered" evidence="1">
    <location>
        <begin position="65"/>
        <end position="151"/>
    </location>
</feature>